<evidence type="ECO:0000259" key="5">
    <source>
        <dbReference type="PROSITE" id="PS51720"/>
    </source>
</evidence>
<dbReference type="OrthoDB" id="8964039at2759"/>
<organism evidence="6 7">
    <name type="scientific">Conger conger</name>
    <name type="common">Conger eel</name>
    <name type="synonym">Muraena conger</name>
    <dbReference type="NCBI Taxonomy" id="82655"/>
    <lineage>
        <taxon>Eukaryota</taxon>
        <taxon>Metazoa</taxon>
        <taxon>Chordata</taxon>
        <taxon>Craniata</taxon>
        <taxon>Vertebrata</taxon>
        <taxon>Euteleostomi</taxon>
        <taxon>Actinopterygii</taxon>
        <taxon>Neopterygii</taxon>
        <taxon>Teleostei</taxon>
        <taxon>Anguilliformes</taxon>
        <taxon>Congridae</taxon>
        <taxon>Conger</taxon>
    </lineage>
</organism>
<dbReference type="PANTHER" id="PTHR10903:SF107">
    <property type="entry name" value="GTPASE IMAP FAMILY MEMBER 4-LIKE-RELATED"/>
    <property type="match status" value="1"/>
</dbReference>
<keyword evidence="2" id="KW-0547">Nucleotide-binding</keyword>
<evidence type="ECO:0000313" key="6">
    <source>
        <dbReference type="EMBL" id="KAJ8245035.1"/>
    </source>
</evidence>
<feature type="non-terminal residue" evidence="6">
    <location>
        <position position="522"/>
    </location>
</feature>
<evidence type="ECO:0000256" key="3">
    <source>
        <dbReference type="ARBA" id="ARBA00023134"/>
    </source>
</evidence>
<sequence>GQTPLPGAPCPSELRLVLLGRKGAGKSSAGNAILGISEGGFTDGSPTEECVERWAHVAGRRVVIVDTPGWEWYYPLNGTPEWVKWETVRSVTLCPPGPHALLLVVRAYASVDGTYRKEIQEHMELLGEAVWKHTLVLFTQGADPEVVADRIGEGGADLRLLVERCGNRWHVLRSTARGRHAAQDAQLLRKVEEMVAANGGAPLEMEPVRLRLEQQGGGRRPGEERRSQRLQEERKLRESLREIFTGDGSHVTWREEVQARWPTGRGRGLPDLRLVLLGERETGKSLAGNAILGGAPFLAGRVTEECTSSQGEVAGRRVTVVDTPGWESKRTPERVRHEIGRSVTLCPPGPHALLLVVGVDSDVTVQAAVEHMGVLGEEAWRYALILFTGGDKLRRGATIQQHVHSSAKAHQLVERCEGRYHVISGAEPVNTQVTELLEKVEDLVAGNGGQPFTPLTQEIRELMGQKEERRKSETETKAKKERSRMSFERKPKERERMEGKPEAGRQEQEDRRQTEMRKLLDK</sequence>
<feature type="region of interest" description="Disordered" evidence="4">
    <location>
        <begin position="213"/>
        <end position="233"/>
    </location>
</feature>
<dbReference type="AlphaFoldDB" id="A0A9Q1CUF3"/>
<gene>
    <name evidence="6" type="ORF">COCON_G00236280</name>
</gene>
<dbReference type="PANTHER" id="PTHR10903">
    <property type="entry name" value="GTPASE, IMAP FAMILY MEMBER-RELATED"/>
    <property type="match status" value="1"/>
</dbReference>
<feature type="domain" description="AIG1-type G" evidence="5">
    <location>
        <begin position="269"/>
        <end position="461"/>
    </location>
</feature>
<dbReference type="InterPro" id="IPR027417">
    <property type="entry name" value="P-loop_NTPase"/>
</dbReference>
<keyword evidence="3" id="KW-0342">GTP-binding</keyword>
<name>A0A9Q1CUF3_CONCO</name>
<keyword evidence="7" id="KW-1185">Reference proteome</keyword>
<accession>A0A9Q1CUF3</accession>
<dbReference type="Proteomes" id="UP001152803">
    <property type="component" value="Unassembled WGS sequence"/>
</dbReference>
<protein>
    <recommendedName>
        <fullName evidence="5">AIG1-type G domain-containing protein</fullName>
    </recommendedName>
</protein>
<proteinExistence type="inferred from homology"/>
<dbReference type="EMBL" id="JAFJMO010001500">
    <property type="protein sequence ID" value="KAJ8245035.1"/>
    <property type="molecule type" value="Genomic_DNA"/>
</dbReference>
<dbReference type="InterPro" id="IPR045058">
    <property type="entry name" value="GIMA/IAN/Toc"/>
</dbReference>
<evidence type="ECO:0000256" key="4">
    <source>
        <dbReference type="SAM" id="MobiDB-lite"/>
    </source>
</evidence>
<dbReference type="SUPFAM" id="SSF52540">
    <property type="entry name" value="P-loop containing nucleoside triphosphate hydrolases"/>
    <property type="match status" value="2"/>
</dbReference>
<evidence type="ECO:0000313" key="7">
    <source>
        <dbReference type="Proteomes" id="UP001152803"/>
    </source>
</evidence>
<feature type="domain" description="AIG1-type G" evidence="5">
    <location>
        <begin position="11"/>
        <end position="212"/>
    </location>
</feature>
<dbReference type="Pfam" id="PF04548">
    <property type="entry name" value="AIG1"/>
    <property type="match status" value="2"/>
</dbReference>
<feature type="region of interest" description="Disordered" evidence="4">
    <location>
        <begin position="465"/>
        <end position="522"/>
    </location>
</feature>
<dbReference type="InterPro" id="IPR006703">
    <property type="entry name" value="G_AIG1"/>
</dbReference>
<reference evidence="6" key="1">
    <citation type="journal article" date="2023" name="Science">
        <title>Genome structures resolve the early diversification of teleost fishes.</title>
        <authorList>
            <person name="Parey E."/>
            <person name="Louis A."/>
            <person name="Montfort J."/>
            <person name="Bouchez O."/>
            <person name="Roques C."/>
            <person name="Iampietro C."/>
            <person name="Lluch J."/>
            <person name="Castinel A."/>
            <person name="Donnadieu C."/>
            <person name="Desvignes T."/>
            <person name="Floi Bucao C."/>
            <person name="Jouanno E."/>
            <person name="Wen M."/>
            <person name="Mejri S."/>
            <person name="Dirks R."/>
            <person name="Jansen H."/>
            <person name="Henkel C."/>
            <person name="Chen W.J."/>
            <person name="Zahm M."/>
            <person name="Cabau C."/>
            <person name="Klopp C."/>
            <person name="Thompson A.W."/>
            <person name="Robinson-Rechavi M."/>
            <person name="Braasch I."/>
            <person name="Lecointre G."/>
            <person name="Bobe J."/>
            <person name="Postlethwait J.H."/>
            <person name="Berthelot C."/>
            <person name="Roest Crollius H."/>
            <person name="Guiguen Y."/>
        </authorList>
    </citation>
    <scope>NUCLEOTIDE SEQUENCE</scope>
    <source>
        <strain evidence="6">Concon-B</strain>
    </source>
</reference>
<dbReference type="GO" id="GO:0005525">
    <property type="term" value="F:GTP binding"/>
    <property type="evidence" value="ECO:0007669"/>
    <property type="project" value="UniProtKB-KW"/>
</dbReference>
<dbReference type="Gene3D" id="3.40.50.300">
    <property type="entry name" value="P-loop containing nucleotide triphosphate hydrolases"/>
    <property type="match status" value="2"/>
</dbReference>
<feature type="compositionally biased region" description="Basic and acidic residues" evidence="4">
    <location>
        <begin position="220"/>
        <end position="233"/>
    </location>
</feature>
<dbReference type="PROSITE" id="PS51720">
    <property type="entry name" value="G_AIG1"/>
    <property type="match status" value="2"/>
</dbReference>
<evidence type="ECO:0000256" key="1">
    <source>
        <dbReference type="ARBA" id="ARBA00008535"/>
    </source>
</evidence>
<comment type="similarity">
    <text evidence="1">Belongs to the TRAFAC class TrmE-Era-EngA-EngB-Septin-like GTPase superfamily. AIG1/Toc34/Toc159-like paraseptin GTPase family. IAN subfamily.</text>
</comment>
<dbReference type="FunFam" id="3.40.50.300:FF:000366">
    <property type="entry name" value="GTPase, IMAP family member 2"/>
    <property type="match status" value="1"/>
</dbReference>
<comment type="caution">
    <text evidence="6">The sequence shown here is derived from an EMBL/GenBank/DDBJ whole genome shotgun (WGS) entry which is preliminary data.</text>
</comment>
<evidence type="ECO:0000256" key="2">
    <source>
        <dbReference type="ARBA" id="ARBA00022741"/>
    </source>
</evidence>
<feature type="non-terminal residue" evidence="6">
    <location>
        <position position="1"/>
    </location>
</feature>